<keyword evidence="4" id="KW-1133">Transmembrane helix</keyword>
<comment type="similarity">
    <text evidence="2">Belongs to the OXA1/ALB3/YidC family.</text>
</comment>
<evidence type="ECO:0000256" key="3">
    <source>
        <dbReference type="ARBA" id="ARBA00022692"/>
    </source>
</evidence>
<dbReference type="AlphaFoldDB" id="A0A8H2Y5G2"/>
<accession>A0A8H2Y5G2</accession>
<comment type="subcellular location">
    <subcellularLocation>
        <location evidence="1">Membrane</location>
        <topology evidence="1">Multi-pass membrane protein</topology>
    </subcellularLocation>
</comment>
<organism evidence="7 8">
    <name type="scientific">Rhizoctonia solani</name>
    <dbReference type="NCBI Taxonomy" id="456999"/>
    <lineage>
        <taxon>Eukaryota</taxon>
        <taxon>Fungi</taxon>
        <taxon>Dikarya</taxon>
        <taxon>Basidiomycota</taxon>
        <taxon>Agaricomycotina</taxon>
        <taxon>Agaricomycetes</taxon>
        <taxon>Cantharellales</taxon>
        <taxon>Ceratobasidiaceae</taxon>
        <taxon>Rhizoctonia</taxon>
    </lineage>
</organism>
<evidence type="ECO:0000256" key="5">
    <source>
        <dbReference type="ARBA" id="ARBA00023136"/>
    </source>
</evidence>
<dbReference type="Proteomes" id="UP000663840">
    <property type="component" value="Unassembled WGS sequence"/>
</dbReference>
<evidence type="ECO:0000256" key="1">
    <source>
        <dbReference type="ARBA" id="ARBA00004141"/>
    </source>
</evidence>
<evidence type="ECO:0000256" key="4">
    <source>
        <dbReference type="ARBA" id="ARBA00022989"/>
    </source>
</evidence>
<evidence type="ECO:0000256" key="6">
    <source>
        <dbReference type="SAM" id="MobiDB-lite"/>
    </source>
</evidence>
<gene>
    <name evidence="7" type="ORF">RDB_LOCUS77917</name>
</gene>
<protein>
    <submittedName>
        <fullName evidence="7">Uncharacterized protein</fullName>
    </submittedName>
</protein>
<proteinExistence type="inferred from homology"/>
<sequence>MFARTVLHARSSQFRNARIYKHATLQRRQLSILEPLASGIIETGHIISSLPLPASVPPYSCAIIGITLALRMGITLPMALWSRARAFRREHLVGPALKAWREKAKVEVGKAFARDRKPYEEYKEEMGRLQVAKIKELNKTHRCSPIPTMILPFAVHAPLFIMATASFRHAALMSYAPVNPLASESFLTLPSLAQVDPTGVLPITIGLIMFSNIELGRLSRPAKTTPKPVPTDDSSKPTEEKALTEQPRMSAIISGLENGLRGVSILFIWIAMQAPGSVVLYWLTSASYTFIERLFFINLGKRKPLEPVPQPSPTGNVHAPIQRPAKKIA</sequence>
<dbReference type="GO" id="GO:0005743">
    <property type="term" value="C:mitochondrial inner membrane"/>
    <property type="evidence" value="ECO:0007669"/>
    <property type="project" value="TreeGrafter"/>
</dbReference>
<evidence type="ECO:0000256" key="2">
    <source>
        <dbReference type="ARBA" id="ARBA00009877"/>
    </source>
</evidence>
<keyword evidence="3" id="KW-0812">Transmembrane</keyword>
<evidence type="ECO:0000313" key="8">
    <source>
        <dbReference type="Proteomes" id="UP000663840"/>
    </source>
</evidence>
<dbReference type="EMBL" id="CAJMWR010002176">
    <property type="protein sequence ID" value="CAE6440794.1"/>
    <property type="molecule type" value="Genomic_DNA"/>
</dbReference>
<dbReference type="PANTHER" id="PTHR12428">
    <property type="entry name" value="OXA1"/>
    <property type="match status" value="1"/>
</dbReference>
<keyword evidence="5" id="KW-0472">Membrane</keyword>
<comment type="caution">
    <text evidence="7">The sequence shown here is derived from an EMBL/GenBank/DDBJ whole genome shotgun (WGS) entry which is preliminary data.</text>
</comment>
<reference evidence="7" key="1">
    <citation type="submission" date="2021-01" db="EMBL/GenBank/DDBJ databases">
        <authorList>
            <person name="Kaushik A."/>
        </authorList>
    </citation>
    <scope>NUCLEOTIDE SEQUENCE</scope>
    <source>
        <strain evidence="7">AG1-1A</strain>
    </source>
</reference>
<evidence type="ECO:0000313" key="7">
    <source>
        <dbReference type="EMBL" id="CAE6440794.1"/>
    </source>
</evidence>
<dbReference type="PANTHER" id="PTHR12428:SF65">
    <property type="entry name" value="CYTOCHROME C OXIDASE ASSEMBLY PROTEIN COX18, MITOCHONDRIAL"/>
    <property type="match status" value="1"/>
</dbReference>
<name>A0A8H2Y5G2_9AGAM</name>
<dbReference type="GO" id="GO:0033617">
    <property type="term" value="P:mitochondrial respiratory chain complex IV assembly"/>
    <property type="evidence" value="ECO:0007669"/>
    <property type="project" value="TreeGrafter"/>
</dbReference>
<feature type="region of interest" description="Disordered" evidence="6">
    <location>
        <begin position="307"/>
        <end position="329"/>
    </location>
</feature>
<feature type="region of interest" description="Disordered" evidence="6">
    <location>
        <begin position="221"/>
        <end position="244"/>
    </location>
</feature>
<dbReference type="InterPro" id="IPR001708">
    <property type="entry name" value="YidC/ALB3/OXA1/COX18"/>
</dbReference>
<feature type="compositionally biased region" description="Basic and acidic residues" evidence="6">
    <location>
        <begin position="233"/>
        <end position="243"/>
    </location>
</feature>
<dbReference type="GO" id="GO:0032979">
    <property type="term" value="P:protein insertion into mitochondrial inner membrane from matrix"/>
    <property type="evidence" value="ECO:0007669"/>
    <property type="project" value="TreeGrafter"/>
</dbReference>
<dbReference type="GO" id="GO:0032977">
    <property type="term" value="F:membrane insertase activity"/>
    <property type="evidence" value="ECO:0007669"/>
    <property type="project" value="InterPro"/>
</dbReference>